<dbReference type="PROSITE" id="PS01117">
    <property type="entry name" value="HTH_MARR_1"/>
    <property type="match status" value="1"/>
</dbReference>
<dbReference type="Pfam" id="PF12802">
    <property type="entry name" value="MarR_2"/>
    <property type="match status" value="1"/>
</dbReference>
<evidence type="ECO:0000256" key="3">
    <source>
        <dbReference type="ARBA" id="ARBA00023163"/>
    </source>
</evidence>
<keyword evidence="1" id="KW-0805">Transcription regulation</keyword>
<dbReference type="EMBL" id="JAMTCP010000018">
    <property type="protein sequence ID" value="MCP2259625.1"/>
    <property type="molecule type" value="Genomic_DNA"/>
</dbReference>
<dbReference type="CDD" id="cd00090">
    <property type="entry name" value="HTH_ARSR"/>
    <property type="match status" value="1"/>
</dbReference>
<feature type="domain" description="HTH marR-type" evidence="4">
    <location>
        <begin position="9"/>
        <end position="140"/>
    </location>
</feature>
<dbReference type="PROSITE" id="PS50995">
    <property type="entry name" value="HTH_MARR_2"/>
    <property type="match status" value="1"/>
</dbReference>
<sequence length="164" mass="17202">MGASADPGWRCLGQELGVVARGARAHLDRVLARYGVTFAGFLVLRGLAAGPVGNGELAARLDIEAPTLTRQVNRLVRAGLVERSVPDGDRRAVRLSLSERGGRLLGEVERAVAAGDAELAAPLDDEELATLHDLLGRIGAHVDRLGRRWGDVVSGGPGPAPPRP</sequence>
<dbReference type="Gene3D" id="1.10.10.10">
    <property type="entry name" value="Winged helix-like DNA-binding domain superfamily/Winged helix DNA-binding domain"/>
    <property type="match status" value="1"/>
</dbReference>
<dbReference type="PRINTS" id="PR00598">
    <property type="entry name" value="HTHMARR"/>
</dbReference>
<evidence type="ECO:0000259" key="4">
    <source>
        <dbReference type="PROSITE" id="PS50995"/>
    </source>
</evidence>
<dbReference type="InterPro" id="IPR011991">
    <property type="entry name" value="ArsR-like_HTH"/>
</dbReference>
<evidence type="ECO:0000313" key="5">
    <source>
        <dbReference type="EMBL" id="MCP2259625.1"/>
    </source>
</evidence>
<evidence type="ECO:0000313" key="6">
    <source>
        <dbReference type="Proteomes" id="UP001205311"/>
    </source>
</evidence>
<gene>
    <name evidence="5" type="ORF">LX15_003330</name>
</gene>
<dbReference type="InterPro" id="IPR036388">
    <property type="entry name" value="WH-like_DNA-bd_sf"/>
</dbReference>
<dbReference type="PANTHER" id="PTHR33164">
    <property type="entry name" value="TRANSCRIPTIONAL REGULATOR, MARR FAMILY"/>
    <property type="match status" value="1"/>
</dbReference>
<dbReference type="Proteomes" id="UP001205311">
    <property type="component" value="Unassembled WGS sequence"/>
</dbReference>
<comment type="caution">
    <text evidence="5">The sequence shown here is derived from an EMBL/GenBank/DDBJ whole genome shotgun (WGS) entry which is preliminary data.</text>
</comment>
<keyword evidence="2" id="KW-0238">DNA-binding</keyword>
<keyword evidence="3" id="KW-0804">Transcription</keyword>
<dbReference type="InterPro" id="IPR023187">
    <property type="entry name" value="Tscrpt_reg_MarR-type_CS"/>
</dbReference>
<organism evidence="5 6">
    <name type="scientific">Streptoalloteichus tenebrarius (strain ATCC 17920 / DSM 40477 / JCM 4838 / CBS 697.72 / NBRC 16177 / NCIMB 11028 / NRRL B-12390 / A12253. 1 / ISP 5477)</name>
    <name type="common">Streptomyces tenebrarius</name>
    <dbReference type="NCBI Taxonomy" id="1933"/>
    <lineage>
        <taxon>Bacteria</taxon>
        <taxon>Bacillati</taxon>
        <taxon>Actinomycetota</taxon>
        <taxon>Actinomycetes</taxon>
        <taxon>Pseudonocardiales</taxon>
        <taxon>Pseudonocardiaceae</taxon>
        <taxon>Streptoalloteichus</taxon>
    </lineage>
</organism>
<dbReference type="InterPro" id="IPR000835">
    <property type="entry name" value="HTH_MarR-typ"/>
</dbReference>
<keyword evidence="6" id="KW-1185">Reference proteome</keyword>
<accession>A0ABT1HW33</accession>
<reference evidence="5 6" key="1">
    <citation type="submission" date="2022-06" db="EMBL/GenBank/DDBJ databases">
        <title>Genomic Encyclopedia of Archaeal and Bacterial Type Strains, Phase II (KMG-II): from individual species to whole genera.</title>
        <authorList>
            <person name="Goeker M."/>
        </authorList>
    </citation>
    <scope>NUCLEOTIDE SEQUENCE [LARGE SCALE GENOMIC DNA]</scope>
    <source>
        <strain evidence="5 6">DSM 40477</strain>
    </source>
</reference>
<dbReference type="SMART" id="SM00347">
    <property type="entry name" value="HTH_MARR"/>
    <property type="match status" value="1"/>
</dbReference>
<dbReference type="PANTHER" id="PTHR33164:SF43">
    <property type="entry name" value="HTH-TYPE TRANSCRIPTIONAL REPRESSOR YETL"/>
    <property type="match status" value="1"/>
</dbReference>
<dbReference type="SUPFAM" id="SSF46785">
    <property type="entry name" value="Winged helix' DNA-binding domain"/>
    <property type="match status" value="1"/>
</dbReference>
<dbReference type="InterPro" id="IPR036390">
    <property type="entry name" value="WH_DNA-bd_sf"/>
</dbReference>
<evidence type="ECO:0000256" key="1">
    <source>
        <dbReference type="ARBA" id="ARBA00023015"/>
    </source>
</evidence>
<proteinExistence type="predicted"/>
<dbReference type="RefSeq" id="WP_253670507.1">
    <property type="nucleotide sequence ID" value="NZ_JAMTCP010000018.1"/>
</dbReference>
<evidence type="ECO:0000256" key="2">
    <source>
        <dbReference type="ARBA" id="ARBA00023125"/>
    </source>
</evidence>
<dbReference type="InterPro" id="IPR039422">
    <property type="entry name" value="MarR/SlyA-like"/>
</dbReference>
<protein>
    <submittedName>
        <fullName evidence="5">MarR family transcriptional regulator, transcriptional regulator for hemolysin</fullName>
    </submittedName>
</protein>
<name>A0ABT1HW33_STRSD</name>